<dbReference type="Proteomes" id="UP000271162">
    <property type="component" value="Unassembled WGS sequence"/>
</dbReference>
<evidence type="ECO:0000313" key="3">
    <source>
        <dbReference type="Proteomes" id="UP000271162"/>
    </source>
</evidence>
<proteinExistence type="predicted"/>
<evidence type="ECO:0000313" key="2">
    <source>
        <dbReference type="EMBL" id="VDL67411.1"/>
    </source>
</evidence>
<keyword evidence="1" id="KW-1133">Transmembrane helix</keyword>
<name>A0A0N4XMR9_NIPBR</name>
<protein>
    <submittedName>
        <fullName evidence="4">Glycoprotein hormone beta 5 (inferred by orthology to a C. elegans protein)</fullName>
    </submittedName>
</protein>
<gene>
    <name evidence="2" type="ORF">NBR_LOCUS3822</name>
</gene>
<sequence>MAAFNSSLPIPLQKYCTIMRSVDSADDSLQLVGVEKYESSARHKMLSCLWQIDRKQMVNGEEHSPFLCCCITAIPTKQHMILTVLLIITIVAVGFLLPNSSANWPSRSMVTISQAAPPEVVSKSKCEYFLQKIPGMNPLVLTDKNGKKCRGVLEIPVCRGYCKTSEVAVAFSTHSSELILCKQVDTMYSVQ</sequence>
<organism evidence="4">
    <name type="scientific">Nippostrongylus brasiliensis</name>
    <name type="common">Rat hookworm</name>
    <dbReference type="NCBI Taxonomy" id="27835"/>
    <lineage>
        <taxon>Eukaryota</taxon>
        <taxon>Metazoa</taxon>
        <taxon>Ecdysozoa</taxon>
        <taxon>Nematoda</taxon>
        <taxon>Chromadorea</taxon>
        <taxon>Rhabditida</taxon>
        <taxon>Rhabditina</taxon>
        <taxon>Rhabditomorpha</taxon>
        <taxon>Strongyloidea</taxon>
        <taxon>Heligmosomidae</taxon>
        <taxon>Nippostrongylus</taxon>
    </lineage>
</organism>
<keyword evidence="3" id="KW-1185">Reference proteome</keyword>
<dbReference type="WBParaSite" id="NBR_0000382101-mRNA-1">
    <property type="protein sequence ID" value="NBR_0000382101-mRNA-1"/>
    <property type="gene ID" value="NBR_0000382101"/>
</dbReference>
<accession>A0A0N4XMR9</accession>
<keyword evidence="1" id="KW-0812">Transmembrane</keyword>
<reference evidence="4" key="1">
    <citation type="submission" date="2017-02" db="UniProtKB">
        <authorList>
            <consortium name="WormBaseParasite"/>
        </authorList>
    </citation>
    <scope>IDENTIFICATION</scope>
</reference>
<evidence type="ECO:0000313" key="4">
    <source>
        <dbReference type="WBParaSite" id="NBR_0000382101-mRNA-1"/>
    </source>
</evidence>
<dbReference type="STRING" id="27835.A0A0N4XMR9"/>
<dbReference type="AlphaFoldDB" id="A0A0N4XMR9"/>
<reference evidence="2 3" key="2">
    <citation type="submission" date="2018-11" db="EMBL/GenBank/DDBJ databases">
        <authorList>
            <consortium name="Pathogen Informatics"/>
        </authorList>
    </citation>
    <scope>NUCLEOTIDE SEQUENCE [LARGE SCALE GENOMIC DNA]</scope>
</reference>
<keyword evidence="1" id="KW-0472">Membrane</keyword>
<feature type="transmembrane region" description="Helical" evidence="1">
    <location>
        <begin position="79"/>
        <end position="97"/>
    </location>
</feature>
<dbReference type="EMBL" id="UYSL01006224">
    <property type="protein sequence ID" value="VDL67411.1"/>
    <property type="molecule type" value="Genomic_DNA"/>
</dbReference>
<evidence type="ECO:0000256" key="1">
    <source>
        <dbReference type="SAM" id="Phobius"/>
    </source>
</evidence>